<dbReference type="GO" id="GO:0016491">
    <property type="term" value="F:oxidoreductase activity"/>
    <property type="evidence" value="ECO:0007669"/>
    <property type="project" value="InterPro"/>
</dbReference>
<feature type="domain" description="NADPH-dependent FMN reductase-like" evidence="1">
    <location>
        <begin position="3"/>
        <end position="146"/>
    </location>
</feature>
<dbReference type="AlphaFoldDB" id="A0A941IJQ8"/>
<dbReference type="Pfam" id="PF03358">
    <property type="entry name" value="FMN_red"/>
    <property type="match status" value="1"/>
</dbReference>
<protein>
    <submittedName>
        <fullName evidence="2">NAD(P)H-dependent oxidoreductase</fullName>
    </submittedName>
</protein>
<accession>A0A941IJQ8</accession>
<proteinExistence type="predicted"/>
<dbReference type="GO" id="GO:0010181">
    <property type="term" value="F:FMN binding"/>
    <property type="evidence" value="ECO:0007669"/>
    <property type="project" value="TreeGrafter"/>
</dbReference>
<comment type="caution">
    <text evidence="2">The sequence shown here is derived from an EMBL/GenBank/DDBJ whole genome shotgun (WGS) entry which is preliminary data.</text>
</comment>
<dbReference type="InterPro" id="IPR005025">
    <property type="entry name" value="FMN_Rdtase-like_dom"/>
</dbReference>
<organism evidence="2 3">
    <name type="scientific">Actinospica acidithermotolerans</name>
    <dbReference type="NCBI Taxonomy" id="2828514"/>
    <lineage>
        <taxon>Bacteria</taxon>
        <taxon>Bacillati</taxon>
        <taxon>Actinomycetota</taxon>
        <taxon>Actinomycetes</taxon>
        <taxon>Catenulisporales</taxon>
        <taxon>Actinospicaceae</taxon>
        <taxon>Actinospica</taxon>
    </lineage>
</organism>
<keyword evidence="3" id="KW-1185">Reference proteome</keyword>
<dbReference type="GO" id="GO:0005829">
    <property type="term" value="C:cytosol"/>
    <property type="evidence" value="ECO:0007669"/>
    <property type="project" value="TreeGrafter"/>
</dbReference>
<evidence type="ECO:0000313" key="2">
    <source>
        <dbReference type="EMBL" id="MBR7825956.1"/>
    </source>
</evidence>
<gene>
    <name evidence="2" type="ORF">KDK95_06525</name>
</gene>
<dbReference type="SUPFAM" id="SSF52218">
    <property type="entry name" value="Flavoproteins"/>
    <property type="match status" value="1"/>
</dbReference>
<dbReference type="InterPro" id="IPR050712">
    <property type="entry name" value="NAD(P)H-dep_reductase"/>
</dbReference>
<dbReference type="Gene3D" id="3.40.50.360">
    <property type="match status" value="1"/>
</dbReference>
<dbReference type="RefSeq" id="WP_212517108.1">
    <property type="nucleotide sequence ID" value="NZ_JAGSOH010000011.1"/>
</dbReference>
<evidence type="ECO:0000313" key="3">
    <source>
        <dbReference type="Proteomes" id="UP000676325"/>
    </source>
</evidence>
<sequence length="196" mass="21051">MSKLLIVIGSTGPGRVGLPVAQWFAARAVADGRFEVEIADLAELDLPLFDEPGAPFMRQYTKEHALAWSATVEAADAIVIVTAEYNYGYLAPLKNALDYLFHEWRRKPLGFVSCGGMAAGTRAVQQLQQVVTALQMVPVPTAVHVPFVASMLDDDACFVANELIEQAAGTMLAELEALNEELAPLRAAIHSAAEGV</sequence>
<dbReference type="EMBL" id="JAGSOH010000011">
    <property type="protein sequence ID" value="MBR7825956.1"/>
    <property type="molecule type" value="Genomic_DNA"/>
</dbReference>
<dbReference type="PANTHER" id="PTHR30543">
    <property type="entry name" value="CHROMATE REDUCTASE"/>
    <property type="match status" value="1"/>
</dbReference>
<evidence type="ECO:0000259" key="1">
    <source>
        <dbReference type="Pfam" id="PF03358"/>
    </source>
</evidence>
<dbReference type="InterPro" id="IPR029039">
    <property type="entry name" value="Flavoprotein-like_sf"/>
</dbReference>
<name>A0A941IJQ8_9ACTN</name>
<reference evidence="2" key="1">
    <citation type="submission" date="2021-04" db="EMBL/GenBank/DDBJ databases">
        <title>Genome based classification of Actinospica acidithermotolerans sp. nov., an actinobacterium isolated from an Indonesian hot spring.</title>
        <authorList>
            <person name="Kusuma A.B."/>
            <person name="Putra K.E."/>
            <person name="Nafisah S."/>
            <person name="Loh J."/>
            <person name="Nouioui I."/>
            <person name="Goodfellow M."/>
        </authorList>
    </citation>
    <scope>NUCLEOTIDE SEQUENCE</scope>
    <source>
        <strain evidence="2">MGRD01-02</strain>
    </source>
</reference>
<dbReference type="Proteomes" id="UP000676325">
    <property type="component" value="Unassembled WGS sequence"/>
</dbReference>
<dbReference type="PANTHER" id="PTHR30543:SF21">
    <property type="entry name" value="NAD(P)H-DEPENDENT FMN REDUCTASE LOT6"/>
    <property type="match status" value="1"/>
</dbReference>